<reference evidence="1 2" key="1">
    <citation type="submission" date="2015-06" db="EMBL/GenBank/DDBJ databases">
        <title>Survival trade-offs in plant roots during colonization by closely related pathogenic and mutualistic fungi.</title>
        <authorList>
            <person name="Hacquard S."/>
            <person name="Kracher B."/>
            <person name="Hiruma K."/>
            <person name="Weinman A."/>
            <person name="Muench P."/>
            <person name="Garrido Oter R."/>
            <person name="Ver Loren van Themaat E."/>
            <person name="Dallerey J.-F."/>
            <person name="Damm U."/>
            <person name="Henrissat B."/>
            <person name="Lespinet O."/>
            <person name="Thon M."/>
            <person name="Kemen E."/>
            <person name="McHardy A.C."/>
            <person name="Schulze-Lefert P."/>
            <person name="O'Connell R.J."/>
        </authorList>
    </citation>
    <scope>NUCLEOTIDE SEQUENCE [LARGE SCALE GENOMIC DNA]</scope>
    <source>
        <strain evidence="1 2">0861</strain>
    </source>
</reference>
<dbReference type="AlphaFoldDB" id="A0A166U9U4"/>
<accession>A0A166U9U4</accession>
<organism evidence="1 2">
    <name type="scientific">Colletotrichum tofieldiae</name>
    <dbReference type="NCBI Taxonomy" id="708197"/>
    <lineage>
        <taxon>Eukaryota</taxon>
        <taxon>Fungi</taxon>
        <taxon>Dikarya</taxon>
        <taxon>Ascomycota</taxon>
        <taxon>Pezizomycotina</taxon>
        <taxon>Sordariomycetes</taxon>
        <taxon>Hypocreomycetidae</taxon>
        <taxon>Glomerellales</taxon>
        <taxon>Glomerellaceae</taxon>
        <taxon>Colletotrichum</taxon>
        <taxon>Colletotrichum spaethianum species complex</taxon>
    </lineage>
</organism>
<gene>
    <name evidence="1" type="ORF">CT0861_02566</name>
</gene>
<dbReference type="Proteomes" id="UP000076552">
    <property type="component" value="Unassembled WGS sequence"/>
</dbReference>
<name>A0A166U9U4_9PEZI</name>
<dbReference type="EMBL" id="LFIV01000048">
    <property type="protein sequence ID" value="KZL73148.1"/>
    <property type="molecule type" value="Genomic_DNA"/>
</dbReference>
<evidence type="ECO:0000313" key="2">
    <source>
        <dbReference type="Proteomes" id="UP000076552"/>
    </source>
</evidence>
<evidence type="ECO:0000313" key="1">
    <source>
        <dbReference type="EMBL" id="KZL73148.1"/>
    </source>
</evidence>
<comment type="caution">
    <text evidence="1">The sequence shown here is derived from an EMBL/GenBank/DDBJ whole genome shotgun (WGS) entry which is preliminary data.</text>
</comment>
<protein>
    <submittedName>
        <fullName evidence="1">Uncharacterized protein</fullName>
    </submittedName>
</protein>
<proteinExistence type="predicted"/>
<sequence>MLLWPDKKNWAWPTHKEKQKRSAEEAALSAWCDLIEIPQLPFSRNVRQSVKCPSLRLALPPSPFKLPRNPSPVFDPESELLGLSAYRQGGVPSISRRTTAKEIDFCWH</sequence>
<keyword evidence="2" id="KW-1185">Reference proteome</keyword>